<keyword evidence="8" id="KW-1185">Reference proteome</keyword>
<dbReference type="RefSeq" id="WP_311591494.1">
    <property type="nucleotide sequence ID" value="NZ_JAVRHV010000001.1"/>
</dbReference>
<protein>
    <recommendedName>
        <fullName evidence="2 4">peptidylprolyl isomerase</fullName>
        <ecNumber evidence="2 4">5.2.1.8</ecNumber>
    </recommendedName>
</protein>
<reference evidence="7 8" key="1">
    <citation type="submission" date="2023-09" db="EMBL/GenBank/DDBJ databases">
        <authorList>
            <person name="Rey-Velasco X."/>
        </authorList>
    </citation>
    <scope>NUCLEOTIDE SEQUENCE [LARGE SCALE GENOMIC DNA]</scope>
    <source>
        <strain evidence="7 8">P050</strain>
    </source>
</reference>
<dbReference type="InterPro" id="IPR001179">
    <property type="entry name" value="PPIase_FKBP_dom"/>
</dbReference>
<dbReference type="Proteomes" id="UP001252186">
    <property type="component" value="Unassembled WGS sequence"/>
</dbReference>
<evidence type="ECO:0000259" key="6">
    <source>
        <dbReference type="PROSITE" id="PS50059"/>
    </source>
</evidence>
<dbReference type="InterPro" id="IPR046357">
    <property type="entry name" value="PPIase_dom_sf"/>
</dbReference>
<accession>A0ABU2Y0L7</accession>
<dbReference type="EMBL" id="JAVRHV010000001">
    <property type="protein sequence ID" value="MDT0551709.1"/>
    <property type="molecule type" value="Genomic_DNA"/>
</dbReference>
<comment type="catalytic activity">
    <reaction evidence="1 4">
        <text>[protein]-peptidylproline (omega=180) = [protein]-peptidylproline (omega=0)</text>
        <dbReference type="Rhea" id="RHEA:16237"/>
        <dbReference type="Rhea" id="RHEA-COMP:10747"/>
        <dbReference type="Rhea" id="RHEA-COMP:10748"/>
        <dbReference type="ChEBI" id="CHEBI:83833"/>
        <dbReference type="ChEBI" id="CHEBI:83834"/>
        <dbReference type="EC" id="5.2.1.8"/>
    </reaction>
</comment>
<dbReference type="EC" id="5.2.1.8" evidence="2 4"/>
<feature type="region of interest" description="Disordered" evidence="5">
    <location>
        <begin position="209"/>
        <end position="282"/>
    </location>
</feature>
<feature type="compositionally biased region" description="Acidic residues" evidence="5">
    <location>
        <begin position="220"/>
        <end position="282"/>
    </location>
</feature>
<sequence>MRLKQLFYLCLFIGVLSTVIVGCDDDDDFQPFDHAAQAVIDDEALVNYLKTHYYNEDLDSIKEVDNSQTPFFDNISTMVVEENEITYNLYYIVTEEGVGYQPSKIDRVLTTYRGELLDGTVFDFRNSIAVGNPWFSLQSVIKGWSYGFTHFKAGNNISMPGAPIEFEDIGEGFLFIPSGLAYLNSGSGAVPPNAPLVFTVGLHDAVPEDHDSDNVASNLEDIDGDGDLLNDDTDSDGIPDYLDVDDDGDGTNTIDEDANGDGDPTNDDTDGDGIPDYLDSDS</sequence>
<comment type="caution">
    <text evidence="7">The sequence shown here is derived from an EMBL/GenBank/DDBJ whole genome shotgun (WGS) entry which is preliminary data.</text>
</comment>
<organism evidence="7 8">
    <name type="scientific">Urechidicola vernalis</name>
    <dbReference type="NCBI Taxonomy" id="3075600"/>
    <lineage>
        <taxon>Bacteria</taxon>
        <taxon>Pseudomonadati</taxon>
        <taxon>Bacteroidota</taxon>
        <taxon>Flavobacteriia</taxon>
        <taxon>Flavobacteriales</taxon>
        <taxon>Flavobacteriaceae</taxon>
        <taxon>Urechidicola</taxon>
    </lineage>
</organism>
<keyword evidence="4 7" id="KW-0413">Isomerase</keyword>
<evidence type="ECO:0000256" key="3">
    <source>
        <dbReference type="ARBA" id="ARBA00023110"/>
    </source>
</evidence>
<feature type="domain" description="PPIase FKBP-type" evidence="6">
    <location>
        <begin position="105"/>
        <end position="206"/>
    </location>
</feature>
<dbReference type="Gene3D" id="3.10.50.40">
    <property type="match status" value="1"/>
</dbReference>
<evidence type="ECO:0000256" key="2">
    <source>
        <dbReference type="ARBA" id="ARBA00013194"/>
    </source>
</evidence>
<dbReference type="PROSITE" id="PS51257">
    <property type="entry name" value="PROKAR_LIPOPROTEIN"/>
    <property type="match status" value="1"/>
</dbReference>
<evidence type="ECO:0000256" key="5">
    <source>
        <dbReference type="SAM" id="MobiDB-lite"/>
    </source>
</evidence>
<dbReference type="GO" id="GO:0016853">
    <property type="term" value="F:isomerase activity"/>
    <property type="evidence" value="ECO:0007669"/>
    <property type="project" value="UniProtKB-KW"/>
</dbReference>
<dbReference type="SUPFAM" id="SSF54534">
    <property type="entry name" value="FKBP-like"/>
    <property type="match status" value="1"/>
</dbReference>
<dbReference type="SUPFAM" id="SSF103647">
    <property type="entry name" value="TSP type-3 repeat"/>
    <property type="match status" value="1"/>
</dbReference>
<gene>
    <name evidence="7" type="ORF">RM519_00500</name>
</gene>
<dbReference type="PROSITE" id="PS50059">
    <property type="entry name" value="FKBP_PPIASE"/>
    <property type="match status" value="1"/>
</dbReference>
<proteinExistence type="predicted"/>
<dbReference type="InterPro" id="IPR028974">
    <property type="entry name" value="TSP_type-3_rpt"/>
</dbReference>
<evidence type="ECO:0000313" key="7">
    <source>
        <dbReference type="EMBL" id="MDT0551709.1"/>
    </source>
</evidence>
<name>A0ABU2Y0L7_9FLAO</name>
<evidence type="ECO:0000256" key="1">
    <source>
        <dbReference type="ARBA" id="ARBA00000971"/>
    </source>
</evidence>
<evidence type="ECO:0000256" key="4">
    <source>
        <dbReference type="PROSITE-ProRule" id="PRU00277"/>
    </source>
</evidence>
<evidence type="ECO:0000313" key="8">
    <source>
        <dbReference type="Proteomes" id="UP001252186"/>
    </source>
</evidence>
<keyword evidence="3 4" id="KW-0697">Rotamase</keyword>